<dbReference type="Proteomes" id="UP001061361">
    <property type="component" value="Chromosome"/>
</dbReference>
<dbReference type="EMBL" id="AP026708">
    <property type="protein sequence ID" value="BDQ35081.1"/>
    <property type="molecule type" value="Genomic_DNA"/>
</dbReference>
<accession>A0ABM8AUF4</accession>
<gene>
    <name evidence="1" type="ORF">JCM14722_26230</name>
</gene>
<proteinExistence type="predicted"/>
<dbReference type="InterPro" id="IPR011009">
    <property type="entry name" value="Kinase-like_dom_sf"/>
</dbReference>
<evidence type="ECO:0000313" key="1">
    <source>
        <dbReference type="EMBL" id="BDQ35081.1"/>
    </source>
</evidence>
<organism evidence="1 2">
    <name type="scientific">Pseudodesulfovibrio portus</name>
    <dbReference type="NCBI Taxonomy" id="231439"/>
    <lineage>
        <taxon>Bacteria</taxon>
        <taxon>Pseudomonadati</taxon>
        <taxon>Thermodesulfobacteriota</taxon>
        <taxon>Desulfovibrionia</taxon>
        <taxon>Desulfovibrionales</taxon>
        <taxon>Desulfovibrionaceae</taxon>
    </lineage>
</organism>
<name>A0ABM8AUF4_9BACT</name>
<keyword evidence="2" id="KW-1185">Reference proteome</keyword>
<protein>
    <recommendedName>
        <fullName evidence="3">Serine/threonine protein kinase</fullName>
    </recommendedName>
</protein>
<evidence type="ECO:0000313" key="2">
    <source>
        <dbReference type="Proteomes" id="UP001061361"/>
    </source>
</evidence>
<dbReference type="RefSeq" id="WP_264981972.1">
    <property type="nucleotide sequence ID" value="NZ_AP026708.1"/>
</dbReference>
<reference evidence="1" key="1">
    <citation type="submission" date="2022-08" db="EMBL/GenBank/DDBJ databases">
        <title>Genome Sequence of the sulphate-reducing bacterium, Pseudodesulfovibrio portus JCM14722.</title>
        <authorList>
            <person name="Kondo R."/>
            <person name="Kataoka T."/>
        </authorList>
    </citation>
    <scope>NUCLEOTIDE SEQUENCE</scope>
    <source>
        <strain evidence="1">JCM 14722</strain>
    </source>
</reference>
<evidence type="ECO:0008006" key="3">
    <source>
        <dbReference type="Google" id="ProtNLM"/>
    </source>
</evidence>
<dbReference type="SUPFAM" id="SSF56112">
    <property type="entry name" value="Protein kinase-like (PK-like)"/>
    <property type="match status" value="1"/>
</dbReference>
<sequence length="321" mass="37733">MDFDLREFVHRHQPNFPIRRIGRLVTDTTDFTSIGYGDVIRLGDVHYLVLRDEAERRFSIEDFKFWVKRCTTLETRQPAILKLVFHEEFTQRIGPLSIRSFRSETKEARILDLVRDDPRFMQGFSLRDEAGNLVRVLDIIRGKRLDMAIYNLPGTHREYFDTDLYAMLVRFISACEAIKFLHDNGERHGDVRRDHLWLESGTGTARWIDFDYAYEAHANPYALDLFGLGNVLLFITGKQIFTPREFAHMDGADRIVEDDHSLIFRNRLVNLRRLFPYIPEELNRVLMHFAAGSEVFYETVDEFLTDLRPCLDLVPQPKEEA</sequence>
<dbReference type="Gene3D" id="1.10.510.10">
    <property type="entry name" value="Transferase(Phosphotransferase) domain 1"/>
    <property type="match status" value="1"/>
</dbReference>